<dbReference type="CDD" id="cd01053">
    <property type="entry name" value="AOX"/>
    <property type="match status" value="1"/>
</dbReference>
<evidence type="ECO:0000256" key="7">
    <source>
        <dbReference type="ARBA" id="ARBA00022692"/>
    </source>
</evidence>
<comment type="subcellular location">
    <subcellularLocation>
        <location evidence="2">Mitochondrion inner membrane</location>
    </subcellularLocation>
</comment>
<dbReference type="PANTHER" id="PTHR31803:SF3">
    <property type="entry name" value="ALTERNATIVE OXIDASE"/>
    <property type="match status" value="1"/>
</dbReference>
<evidence type="ECO:0000256" key="4">
    <source>
        <dbReference type="ARBA" id="ARBA00011748"/>
    </source>
</evidence>
<protein>
    <recommendedName>
        <fullName evidence="18">Ubiquinol oxidase</fullName>
        <ecNumber evidence="18">1.10.3.11</ecNumber>
    </recommendedName>
</protein>
<sequence>MPPPSGNQFRSRRVYGKCVAAIPPLATTVPRTPTPCAQPASAEKLSTPDPKDHSTYNAADNVMPHPGLRATASSPEAGGKDKSYWLMQPIYSKEYVESVEPHHQVPKAFFEKAGYYGVQAMRSLFDVATGYGHQMTEERWLRRILFLETVAGVPGFVAGMLRHMRSLRSMKRDRGWIHTLLEEAENERMHLLTFLQFREPGPLMRGTVLLGQGVFLNFYLLAYTISPRTCHSFVGYLEEEAVKTYTRCIKDLDAGLIPQWEKKALPEIAIKYWQLSPDATMRDLLLAVRADEACHSHVNHAFSHMKPSEENPFLPGTVHVP</sequence>
<dbReference type="EC" id="1.10.3.11" evidence="18"/>
<dbReference type="FunFam" id="1.20.1260.140:FF:000002">
    <property type="entry name" value="Alternative oxidase"/>
    <property type="match status" value="1"/>
</dbReference>
<comment type="caution">
    <text evidence="20">The sequence shown here is derived from an EMBL/GenBank/DDBJ whole genome shotgun (WGS) entry which is preliminary data.</text>
</comment>
<evidence type="ECO:0000256" key="10">
    <source>
        <dbReference type="ARBA" id="ARBA00022946"/>
    </source>
</evidence>
<evidence type="ECO:0000256" key="1">
    <source>
        <dbReference type="ARBA" id="ARBA00001192"/>
    </source>
</evidence>
<evidence type="ECO:0000313" key="21">
    <source>
        <dbReference type="Proteomes" id="UP000279271"/>
    </source>
</evidence>
<dbReference type="GO" id="GO:0102721">
    <property type="term" value="F:ubiquinol:oxygen oxidoreductase activity"/>
    <property type="evidence" value="ECO:0007669"/>
    <property type="project" value="UniProtKB-EC"/>
</dbReference>
<evidence type="ECO:0000256" key="16">
    <source>
        <dbReference type="ARBA" id="ARBA00023136"/>
    </source>
</evidence>
<evidence type="ECO:0000256" key="6">
    <source>
        <dbReference type="ARBA" id="ARBA00022660"/>
    </source>
</evidence>
<name>A0A3M7KZB7_AUXPR</name>
<evidence type="ECO:0000256" key="13">
    <source>
        <dbReference type="ARBA" id="ARBA00023002"/>
    </source>
</evidence>
<keyword evidence="7 18" id="KW-0812">Transmembrane</keyword>
<evidence type="ECO:0000256" key="12">
    <source>
        <dbReference type="ARBA" id="ARBA00022989"/>
    </source>
</evidence>
<keyword evidence="14 18" id="KW-0408">Iron</keyword>
<evidence type="ECO:0000256" key="19">
    <source>
        <dbReference type="SAM" id="MobiDB-lite"/>
    </source>
</evidence>
<feature type="region of interest" description="Disordered" evidence="19">
    <location>
        <begin position="26"/>
        <end position="77"/>
    </location>
</feature>
<evidence type="ECO:0000256" key="18">
    <source>
        <dbReference type="RuleBase" id="RU003779"/>
    </source>
</evidence>
<dbReference type="GO" id="GO:0106292">
    <property type="term" value="F:superoxide-generating NADPH oxidase activity"/>
    <property type="evidence" value="ECO:0007669"/>
    <property type="project" value="UniProtKB-ARBA"/>
</dbReference>
<dbReference type="PANTHER" id="PTHR31803">
    <property type="entry name" value="ALTERNATIVE OXIDASE"/>
    <property type="match status" value="1"/>
</dbReference>
<evidence type="ECO:0000256" key="9">
    <source>
        <dbReference type="ARBA" id="ARBA00022792"/>
    </source>
</evidence>
<comment type="catalytic activity">
    <reaction evidence="1 18">
        <text>2 a ubiquinol + O2 = 2 a ubiquinone + 2 H2O</text>
        <dbReference type="Rhea" id="RHEA:30255"/>
        <dbReference type="Rhea" id="RHEA-COMP:9565"/>
        <dbReference type="Rhea" id="RHEA-COMP:9566"/>
        <dbReference type="ChEBI" id="CHEBI:15377"/>
        <dbReference type="ChEBI" id="CHEBI:15379"/>
        <dbReference type="ChEBI" id="CHEBI:16389"/>
        <dbReference type="ChEBI" id="CHEBI:17976"/>
        <dbReference type="EC" id="1.10.3.11"/>
    </reaction>
</comment>
<dbReference type="GO" id="GO:0005743">
    <property type="term" value="C:mitochondrial inner membrane"/>
    <property type="evidence" value="ECO:0007669"/>
    <property type="project" value="UniProtKB-SubCell"/>
</dbReference>
<dbReference type="Proteomes" id="UP000279271">
    <property type="component" value="Unassembled WGS sequence"/>
</dbReference>
<keyword evidence="6 18" id="KW-0679">Respiratory chain</keyword>
<comment type="subunit">
    <text evidence="4">Homodimer; disulfide-linked.</text>
</comment>
<dbReference type="Pfam" id="PF01786">
    <property type="entry name" value="AOX"/>
    <property type="match status" value="1"/>
</dbReference>
<reference evidence="21" key="1">
    <citation type="journal article" date="2018" name="Algal Res.">
        <title>Characterization of plant carbon substrate utilization by Auxenochlorella protothecoides.</title>
        <authorList>
            <person name="Vogler B.W."/>
            <person name="Starkenburg S.R."/>
            <person name="Sudasinghe N."/>
            <person name="Schambach J.Y."/>
            <person name="Rollin J.A."/>
            <person name="Pattathil S."/>
            <person name="Barry A.N."/>
        </authorList>
    </citation>
    <scope>NUCLEOTIDE SEQUENCE [LARGE SCALE GENOMIC DNA]</scope>
    <source>
        <strain evidence="21">UTEX 25</strain>
    </source>
</reference>
<keyword evidence="9" id="KW-0999">Mitochondrion inner membrane</keyword>
<evidence type="ECO:0000256" key="11">
    <source>
        <dbReference type="ARBA" id="ARBA00022982"/>
    </source>
</evidence>
<keyword evidence="15" id="KW-0496">Mitochondrion</keyword>
<dbReference type="GO" id="GO:0098803">
    <property type="term" value="C:respiratory chain complex"/>
    <property type="evidence" value="ECO:0007669"/>
    <property type="project" value="UniProtKB-UniRule"/>
</dbReference>
<evidence type="ECO:0000256" key="2">
    <source>
        <dbReference type="ARBA" id="ARBA00004273"/>
    </source>
</evidence>
<proteinExistence type="inferred from homology"/>
<keyword evidence="12" id="KW-1133">Transmembrane helix</keyword>
<dbReference type="AlphaFoldDB" id="A0A3M7KZB7"/>
<keyword evidence="10" id="KW-0809">Transit peptide</keyword>
<evidence type="ECO:0000256" key="15">
    <source>
        <dbReference type="ARBA" id="ARBA00023128"/>
    </source>
</evidence>
<evidence type="ECO:0000256" key="14">
    <source>
        <dbReference type="ARBA" id="ARBA00023004"/>
    </source>
</evidence>
<dbReference type="InterPro" id="IPR038659">
    <property type="entry name" value="AOX_sf"/>
</dbReference>
<comment type="cofactor">
    <cofactor evidence="18">
        <name>Fe cation</name>
        <dbReference type="ChEBI" id="CHEBI:24875"/>
    </cofactor>
    <text evidence="18">Binds 2 iron ions per subunit.</text>
</comment>
<evidence type="ECO:0000256" key="3">
    <source>
        <dbReference type="ARBA" id="ARBA00008388"/>
    </source>
</evidence>
<keyword evidence="13 18" id="KW-0560">Oxidoreductase</keyword>
<dbReference type="InterPro" id="IPR002680">
    <property type="entry name" value="AOX"/>
</dbReference>
<organism evidence="20 21">
    <name type="scientific">Auxenochlorella protothecoides</name>
    <name type="common">Green microalga</name>
    <name type="synonym">Chlorella protothecoides</name>
    <dbReference type="NCBI Taxonomy" id="3075"/>
    <lineage>
        <taxon>Eukaryota</taxon>
        <taxon>Viridiplantae</taxon>
        <taxon>Chlorophyta</taxon>
        <taxon>core chlorophytes</taxon>
        <taxon>Trebouxiophyceae</taxon>
        <taxon>Chlorellales</taxon>
        <taxon>Chlorellaceae</taxon>
        <taxon>Auxenochlorella</taxon>
    </lineage>
</organism>
<evidence type="ECO:0000256" key="8">
    <source>
        <dbReference type="ARBA" id="ARBA00022723"/>
    </source>
</evidence>
<comment type="similarity">
    <text evidence="3 18">Belongs to the alternative oxidase family.</text>
</comment>
<comment type="function">
    <text evidence="17">Catalyzes cyanide-resistant oxygen consumption. May increase respiration when the cytochrome respiratory pathway is restricted, or in response to low temperatures.</text>
</comment>
<keyword evidence="16 18" id="KW-0472">Membrane</keyword>
<keyword evidence="8 18" id="KW-0479">Metal-binding</keyword>
<evidence type="ECO:0000256" key="17">
    <source>
        <dbReference type="ARBA" id="ARBA00025285"/>
    </source>
</evidence>
<dbReference type="EMBL" id="QOKY01000158">
    <property type="protein sequence ID" value="RMZ55863.1"/>
    <property type="molecule type" value="Genomic_DNA"/>
</dbReference>
<evidence type="ECO:0000313" key="20">
    <source>
        <dbReference type="EMBL" id="RMZ55863.1"/>
    </source>
</evidence>
<keyword evidence="11 18" id="KW-0249">Electron transport</keyword>
<dbReference type="GO" id="GO:0009916">
    <property type="term" value="F:alternative oxidase activity"/>
    <property type="evidence" value="ECO:0007669"/>
    <property type="project" value="UniProtKB-UniRule"/>
</dbReference>
<keyword evidence="5" id="KW-0813">Transport</keyword>
<dbReference type="GO" id="GO:0046872">
    <property type="term" value="F:metal ion binding"/>
    <property type="evidence" value="ECO:0007669"/>
    <property type="project" value="UniProtKB-UniRule"/>
</dbReference>
<dbReference type="GO" id="GO:0010230">
    <property type="term" value="P:alternative respiration"/>
    <property type="evidence" value="ECO:0007669"/>
    <property type="project" value="TreeGrafter"/>
</dbReference>
<evidence type="ECO:0000256" key="5">
    <source>
        <dbReference type="ARBA" id="ARBA00022448"/>
    </source>
</evidence>
<gene>
    <name evidence="20" type="ORF">APUTEX25_003829</name>
</gene>
<dbReference type="Gene3D" id="1.20.1260.140">
    <property type="entry name" value="Alternative oxidase"/>
    <property type="match status" value="1"/>
</dbReference>
<accession>A0A3M7KZB7</accession>